<dbReference type="OrthoDB" id="2281895at2759"/>
<protein>
    <recommendedName>
        <fullName evidence="2">RNase III domain-containing protein</fullName>
    </recommendedName>
</protein>
<dbReference type="InterPro" id="IPR040030">
    <property type="entry name" value="Ribosomal_mL57"/>
</dbReference>
<dbReference type="GO" id="GO:0032543">
    <property type="term" value="P:mitochondrial translation"/>
    <property type="evidence" value="ECO:0007669"/>
    <property type="project" value="InterPro"/>
</dbReference>
<sequence>MFAPSMVTEVGEEGSAYLAYWRWGAFWKVEKMERAGRVGFGYEERGLRLAKRAWEDCREPISQRTAARGSGATRTPFTPYRRGRQHRGGTRCGKRSLRSIMMKTRLRRERPRGGTSSCENGGDPSCVQLQLASGWSAKPRTNREVNLAFPCTALSMALNPSRSAVSATCKALRRCGNSAQLAAQRLRQPVRQLSTSTSRRTDSFETTSEQQNRPRWSYTPERMKGPGFSINIVKDPSRTVWHNNEDPAKLDAMYNRLLGSKGDRMLPDEIKWLAITHKSFDQGRRGFNTRLAYFANARDPPTQDSFGREPFQDPALANVDKLNVKQPMDVVSKDKLAKLAIDVGLPEVTRWKPRMPEHLEGSGLTAVLNTSLFAIIGAISLQHGAEVAQQVVREKILRRLGA</sequence>
<dbReference type="InterPro" id="IPR036389">
    <property type="entry name" value="RNase_III_sf"/>
</dbReference>
<feature type="compositionally biased region" description="Basic residues" evidence="1">
    <location>
        <begin position="81"/>
        <end position="93"/>
    </location>
</feature>
<evidence type="ECO:0000313" key="3">
    <source>
        <dbReference type="EMBL" id="EAQ83000.1"/>
    </source>
</evidence>
<keyword evidence="4" id="KW-1185">Reference proteome</keyword>
<dbReference type="Pfam" id="PF14622">
    <property type="entry name" value="Ribonucleas_3_3"/>
    <property type="match status" value="1"/>
</dbReference>
<dbReference type="PANTHER" id="PTHR28160">
    <property type="entry name" value="54S RIBOSOMAL PROTEIN L15, MITOCHONDRIAL"/>
    <property type="match status" value="1"/>
</dbReference>
<dbReference type="PANTHER" id="PTHR28160:SF1">
    <property type="entry name" value="LARGE RIBOSOMAL SUBUNIT PROTEIN ML57"/>
    <property type="match status" value="1"/>
</dbReference>
<dbReference type="GO" id="GO:0005762">
    <property type="term" value="C:mitochondrial large ribosomal subunit"/>
    <property type="evidence" value="ECO:0007669"/>
    <property type="project" value="InterPro"/>
</dbReference>
<dbReference type="InParanoid" id="Q2GMI6"/>
<dbReference type="GeneID" id="4397120"/>
<dbReference type="Gene3D" id="1.10.1520.10">
    <property type="entry name" value="Ribonuclease III domain"/>
    <property type="match status" value="2"/>
</dbReference>
<evidence type="ECO:0000259" key="2">
    <source>
        <dbReference type="Pfam" id="PF14622"/>
    </source>
</evidence>
<dbReference type="eggNOG" id="ENOG502RXWY">
    <property type="taxonomic scope" value="Eukaryota"/>
</dbReference>
<dbReference type="Proteomes" id="UP000001056">
    <property type="component" value="Unassembled WGS sequence"/>
</dbReference>
<dbReference type="VEuPathDB" id="FungiDB:CHGG_10818"/>
<dbReference type="HOGENOM" id="CLU_057354_1_0_1"/>
<evidence type="ECO:0000313" key="4">
    <source>
        <dbReference type="Proteomes" id="UP000001056"/>
    </source>
</evidence>
<feature type="compositionally biased region" description="Polar residues" evidence="1">
    <location>
        <begin position="191"/>
        <end position="214"/>
    </location>
</feature>
<name>Q2GMI6_CHAGB</name>
<gene>
    <name evidence="3" type="ORF">CHGG_10818</name>
</gene>
<organism evidence="3 4">
    <name type="scientific">Chaetomium globosum (strain ATCC 6205 / CBS 148.51 / DSM 1962 / NBRC 6347 / NRRL 1970)</name>
    <name type="common">Soil fungus</name>
    <dbReference type="NCBI Taxonomy" id="306901"/>
    <lineage>
        <taxon>Eukaryota</taxon>
        <taxon>Fungi</taxon>
        <taxon>Dikarya</taxon>
        <taxon>Ascomycota</taxon>
        <taxon>Pezizomycotina</taxon>
        <taxon>Sordariomycetes</taxon>
        <taxon>Sordariomycetidae</taxon>
        <taxon>Sordariales</taxon>
        <taxon>Chaetomiaceae</taxon>
        <taxon>Chaetomium</taxon>
    </lineage>
</organism>
<proteinExistence type="predicted"/>
<feature type="region of interest" description="Disordered" evidence="1">
    <location>
        <begin position="186"/>
        <end position="221"/>
    </location>
</feature>
<dbReference type="GO" id="GO:0006396">
    <property type="term" value="P:RNA processing"/>
    <property type="evidence" value="ECO:0007669"/>
    <property type="project" value="InterPro"/>
</dbReference>
<evidence type="ECO:0000256" key="1">
    <source>
        <dbReference type="SAM" id="MobiDB-lite"/>
    </source>
</evidence>
<feature type="region of interest" description="Disordered" evidence="1">
    <location>
        <begin position="61"/>
        <end position="93"/>
    </location>
</feature>
<feature type="domain" description="RNase III" evidence="2">
    <location>
        <begin position="268"/>
        <end position="399"/>
    </location>
</feature>
<dbReference type="InterPro" id="IPR000999">
    <property type="entry name" value="RNase_III_dom"/>
</dbReference>
<dbReference type="GO" id="GO:0003735">
    <property type="term" value="F:structural constituent of ribosome"/>
    <property type="evidence" value="ECO:0007669"/>
    <property type="project" value="InterPro"/>
</dbReference>
<accession>Q2GMI6</accession>
<dbReference type="GO" id="GO:0004525">
    <property type="term" value="F:ribonuclease III activity"/>
    <property type="evidence" value="ECO:0007669"/>
    <property type="project" value="InterPro"/>
</dbReference>
<dbReference type="RefSeq" id="XP_001226085.1">
    <property type="nucleotide sequence ID" value="XM_001226084.1"/>
</dbReference>
<dbReference type="EMBL" id="CH408036">
    <property type="protein sequence ID" value="EAQ83000.1"/>
    <property type="molecule type" value="Genomic_DNA"/>
</dbReference>
<dbReference type="AlphaFoldDB" id="Q2GMI6"/>
<reference evidence="4" key="1">
    <citation type="journal article" date="2015" name="Genome Announc.">
        <title>Draft genome sequence of the cellulolytic fungus Chaetomium globosum.</title>
        <authorList>
            <person name="Cuomo C.A."/>
            <person name="Untereiner W.A."/>
            <person name="Ma L.-J."/>
            <person name="Grabherr M."/>
            <person name="Birren B.W."/>
        </authorList>
    </citation>
    <scope>NUCLEOTIDE SEQUENCE [LARGE SCALE GENOMIC DNA]</scope>
    <source>
        <strain evidence="4">ATCC 6205 / CBS 148.51 / DSM 1962 / NBRC 6347 / NRRL 1970</strain>
    </source>
</reference>
<dbReference type="SUPFAM" id="SSF69065">
    <property type="entry name" value="RNase III domain-like"/>
    <property type="match status" value="1"/>
</dbReference>
<dbReference type="FunFam" id="1.10.1520.10:FF:000018">
    <property type="entry name" value="RNase III domain protein"/>
    <property type="match status" value="1"/>
</dbReference>